<protein>
    <submittedName>
        <fullName evidence="2">Uncharacterized protein</fullName>
    </submittedName>
</protein>
<accession>A0ABR4FHX9</accession>
<organism evidence="2 3">
    <name type="scientific">Aspergillus keveii</name>
    <dbReference type="NCBI Taxonomy" id="714993"/>
    <lineage>
        <taxon>Eukaryota</taxon>
        <taxon>Fungi</taxon>
        <taxon>Dikarya</taxon>
        <taxon>Ascomycota</taxon>
        <taxon>Pezizomycotina</taxon>
        <taxon>Eurotiomycetes</taxon>
        <taxon>Eurotiomycetidae</taxon>
        <taxon>Eurotiales</taxon>
        <taxon>Aspergillaceae</taxon>
        <taxon>Aspergillus</taxon>
        <taxon>Aspergillus subgen. Nidulantes</taxon>
    </lineage>
</organism>
<evidence type="ECO:0000313" key="2">
    <source>
        <dbReference type="EMBL" id="KAL2782849.1"/>
    </source>
</evidence>
<keyword evidence="1" id="KW-1133">Transmembrane helix</keyword>
<keyword evidence="3" id="KW-1185">Reference proteome</keyword>
<comment type="caution">
    <text evidence="2">The sequence shown here is derived from an EMBL/GenBank/DDBJ whole genome shotgun (WGS) entry which is preliminary data.</text>
</comment>
<gene>
    <name evidence="2" type="ORF">BJX66DRAFT_319698</name>
</gene>
<keyword evidence="1" id="KW-0472">Membrane</keyword>
<reference evidence="2 3" key="1">
    <citation type="submission" date="2024-07" db="EMBL/GenBank/DDBJ databases">
        <title>Section-level genome sequencing and comparative genomics of Aspergillus sections Usti and Cavernicolus.</title>
        <authorList>
            <consortium name="Lawrence Berkeley National Laboratory"/>
            <person name="Nybo J.L."/>
            <person name="Vesth T.C."/>
            <person name="Theobald S."/>
            <person name="Frisvad J.C."/>
            <person name="Larsen T.O."/>
            <person name="Kjaerboelling I."/>
            <person name="Rothschild-Mancinelli K."/>
            <person name="Lyhne E.K."/>
            <person name="Kogle M.E."/>
            <person name="Barry K."/>
            <person name="Clum A."/>
            <person name="Na H."/>
            <person name="Ledsgaard L."/>
            <person name="Lin J."/>
            <person name="Lipzen A."/>
            <person name="Kuo A."/>
            <person name="Riley R."/>
            <person name="Mondo S."/>
            <person name="Labutti K."/>
            <person name="Haridas S."/>
            <person name="Pangalinan J."/>
            <person name="Salamov A.A."/>
            <person name="Simmons B.A."/>
            <person name="Magnuson J.K."/>
            <person name="Chen J."/>
            <person name="Drula E."/>
            <person name="Henrissat B."/>
            <person name="Wiebenga A."/>
            <person name="Lubbers R.J."/>
            <person name="Gomes A.C."/>
            <person name="Makela M.R."/>
            <person name="Stajich J."/>
            <person name="Grigoriev I.V."/>
            <person name="Mortensen U.H."/>
            <person name="De Vries R.P."/>
            <person name="Baker S.E."/>
            <person name="Andersen M.R."/>
        </authorList>
    </citation>
    <scope>NUCLEOTIDE SEQUENCE [LARGE SCALE GENOMIC DNA]</scope>
    <source>
        <strain evidence="2 3">CBS 209.92</strain>
    </source>
</reference>
<dbReference type="EMBL" id="JBFTWV010000308">
    <property type="protein sequence ID" value="KAL2782849.1"/>
    <property type="molecule type" value="Genomic_DNA"/>
</dbReference>
<dbReference type="Proteomes" id="UP001610563">
    <property type="component" value="Unassembled WGS sequence"/>
</dbReference>
<evidence type="ECO:0000313" key="3">
    <source>
        <dbReference type="Proteomes" id="UP001610563"/>
    </source>
</evidence>
<keyword evidence="1" id="KW-0812">Transmembrane</keyword>
<feature type="non-terminal residue" evidence="2">
    <location>
        <position position="61"/>
    </location>
</feature>
<name>A0ABR4FHX9_9EURO</name>
<feature type="transmembrane region" description="Helical" evidence="1">
    <location>
        <begin position="12"/>
        <end position="33"/>
    </location>
</feature>
<proteinExistence type="predicted"/>
<sequence>MSLDLGMAVYFFGWAKYVIFCNTVAAGSGYLSWNGRWRGEPPKKKVAGGYDSEPHVTVTHL</sequence>
<evidence type="ECO:0000256" key="1">
    <source>
        <dbReference type="SAM" id="Phobius"/>
    </source>
</evidence>